<keyword evidence="4 7" id="KW-1133">Transmembrane helix</keyword>
<evidence type="ECO:0000256" key="2">
    <source>
        <dbReference type="ARBA" id="ARBA00022448"/>
    </source>
</evidence>
<dbReference type="InterPro" id="IPR020846">
    <property type="entry name" value="MFS_dom"/>
</dbReference>
<feature type="region of interest" description="Disordered" evidence="6">
    <location>
        <begin position="475"/>
        <end position="500"/>
    </location>
</feature>
<feature type="transmembrane region" description="Helical" evidence="7">
    <location>
        <begin position="344"/>
        <end position="363"/>
    </location>
</feature>
<evidence type="ECO:0000256" key="1">
    <source>
        <dbReference type="ARBA" id="ARBA00004651"/>
    </source>
</evidence>
<feature type="transmembrane region" description="Helical" evidence="7">
    <location>
        <begin position="188"/>
        <end position="207"/>
    </location>
</feature>
<proteinExistence type="predicted"/>
<accession>A0ABV3T411</accession>
<dbReference type="PANTHER" id="PTHR23511">
    <property type="entry name" value="SYNAPTIC VESICLE GLYCOPROTEIN 2"/>
    <property type="match status" value="1"/>
</dbReference>
<feature type="transmembrane region" description="Helical" evidence="7">
    <location>
        <begin position="98"/>
        <end position="122"/>
    </location>
</feature>
<feature type="transmembrane region" description="Helical" evidence="7">
    <location>
        <begin position="280"/>
        <end position="302"/>
    </location>
</feature>
<evidence type="ECO:0000256" key="6">
    <source>
        <dbReference type="SAM" id="MobiDB-lite"/>
    </source>
</evidence>
<dbReference type="InterPro" id="IPR005828">
    <property type="entry name" value="MFS_sugar_transport-like"/>
</dbReference>
<dbReference type="SUPFAM" id="SSF103473">
    <property type="entry name" value="MFS general substrate transporter"/>
    <property type="match status" value="1"/>
</dbReference>
<keyword evidence="10" id="KW-1185">Reference proteome</keyword>
<dbReference type="CDD" id="cd17316">
    <property type="entry name" value="MFS_SV2_like"/>
    <property type="match status" value="1"/>
</dbReference>
<organism evidence="9 10">
    <name type="scientific">Nocardioides eburneus</name>
    <dbReference type="NCBI Taxonomy" id="3231482"/>
    <lineage>
        <taxon>Bacteria</taxon>
        <taxon>Bacillati</taxon>
        <taxon>Actinomycetota</taxon>
        <taxon>Actinomycetes</taxon>
        <taxon>Propionibacteriales</taxon>
        <taxon>Nocardioidaceae</taxon>
        <taxon>Nocardioides</taxon>
    </lineage>
</organism>
<evidence type="ECO:0000256" key="7">
    <source>
        <dbReference type="SAM" id="Phobius"/>
    </source>
</evidence>
<evidence type="ECO:0000256" key="3">
    <source>
        <dbReference type="ARBA" id="ARBA00022692"/>
    </source>
</evidence>
<dbReference type="PANTHER" id="PTHR23511:SF34">
    <property type="entry name" value="SYNAPTIC VESICLE GLYCOPROTEIN 2"/>
    <property type="match status" value="1"/>
</dbReference>
<feature type="transmembrane region" description="Helical" evidence="7">
    <location>
        <begin position="369"/>
        <end position="391"/>
    </location>
</feature>
<feature type="transmembrane region" description="Helical" evidence="7">
    <location>
        <begin position="403"/>
        <end position="429"/>
    </location>
</feature>
<comment type="caution">
    <text evidence="9">The sequence shown here is derived from an EMBL/GenBank/DDBJ whole genome shotgun (WGS) entry which is preliminary data.</text>
</comment>
<keyword evidence="3 7" id="KW-0812">Transmembrane</keyword>
<name>A0ABV3T411_9ACTN</name>
<feature type="transmembrane region" description="Helical" evidence="7">
    <location>
        <begin position="68"/>
        <end position="86"/>
    </location>
</feature>
<dbReference type="RefSeq" id="WP_367994964.1">
    <property type="nucleotide sequence ID" value="NZ_JBFPJR010000030.1"/>
</dbReference>
<dbReference type="Pfam" id="PF00083">
    <property type="entry name" value="Sugar_tr"/>
    <property type="match status" value="1"/>
</dbReference>
<protein>
    <submittedName>
        <fullName evidence="9">MFS transporter</fullName>
    </submittedName>
</protein>
<evidence type="ECO:0000313" key="10">
    <source>
        <dbReference type="Proteomes" id="UP001556631"/>
    </source>
</evidence>
<reference evidence="9 10" key="1">
    <citation type="submission" date="2024-07" db="EMBL/GenBank/DDBJ databases">
        <authorList>
            <person name="Lee S."/>
            <person name="Kang M."/>
        </authorList>
    </citation>
    <scope>NUCLEOTIDE SEQUENCE [LARGE SCALE GENOMIC DNA]</scope>
    <source>
        <strain evidence="9 10">DS6</strain>
    </source>
</reference>
<dbReference type="InterPro" id="IPR036259">
    <property type="entry name" value="MFS_trans_sf"/>
</dbReference>
<dbReference type="Gene3D" id="1.20.1250.20">
    <property type="entry name" value="MFS general substrate transporter like domains"/>
    <property type="match status" value="1"/>
</dbReference>
<evidence type="ECO:0000313" key="9">
    <source>
        <dbReference type="EMBL" id="MEX0428995.1"/>
    </source>
</evidence>
<dbReference type="PROSITE" id="PS50850">
    <property type="entry name" value="MFS"/>
    <property type="match status" value="1"/>
</dbReference>
<gene>
    <name evidence="9" type="ORF">AB3X52_15310</name>
</gene>
<feature type="transmembrane region" description="Helical" evidence="7">
    <location>
        <begin position="441"/>
        <end position="464"/>
    </location>
</feature>
<sequence length="500" mass="53494">MSSVETGRITTRIPARLDRLPWSRWHWLVVVGLGTVWILDGLEVTIVGSMSDALRPHDTGLGMSSWDVGFAGAAYVAGSCVGALVFGQLTDRFGRKRLFLLTLGVYTVATVLTAFSMAPWWYFAARFLTGTGIGGEYAAVNSAIDELIPKAHRGRVDVAINGSYWVGAAIGSLLTIPLLNPSVVSASWGWRVAFGLGAVLALGILLVRRNVPESPRWLFIHGREHDAERIVDDIERRVGEEAGERLPEPGEDEEITIRQRRSIGFATIARTVFTLYPRRTVLCFALFVGQAFLYNAFFFTYGDTLSSFFGVKQTGWYLAVFAASNFAGALLLSPLFDRVGRVRMITGTYVVSGVLLAVTGLILGGLSAVTLTLMGAIVFFIASAGASSAYLTASEVFPMETRALCIAFFYSIGTAAGGISGPLFFGWLIDQASEAKDVTGIAVGYFVGAALMVAGGVTEAFLGIRAEGRSLESIAQPLTAEDRDDPGDASGSDAPQPAHA</sequence>
<dbReference type="EMBL" id="JBFPJR010000030">
    <property type="protein sequence ID" value="MEX0428995.1"/>
    <property type="molecule type" value="Genomic_DNA"/>
</dbReference>
<feature type="domain" description="Major facilitator superfamily (MFS) profile" evidence="8">
    <location>
        <begin position="29"/>
        <end position="467"/>
    </location>
</feature>
<evidence type="ECO:0000256" key="5">
    <source>
        <dbReference type="ARBA" id="ARBA00023136"/>
    </source>
</evidence>
<keyword evidence="5 7" id="KW-0472">Membrane</keyword>
<evidence type="ECO:0000259" key="8">
    <source>
        <dbReference type="PROSITE" id="PS50850"/>
    </source>
</evidence>
<feature type="transmembrane region" description="Helical" evidence="7">
    <location>
        <begin position="314"/>
        <end position="332"/>
    </location>
</feature>
<dbReference type="Proteomes" id="UP001556631">
    <property type="component" value="Unassembled WGS sequence"/>
</dbReference>
<evidence type="ECO:0000256" key="4">
    <source>
        <dbReference type="ARBA" id="ARBA00022989"/>
    </source>
</evidence>
<keyword evidence="2" id="KW-0813">Transport</keyword>
<comment type="subcellular location">
    <subcellularLocation>
        <location evidence="1">Cell membrane</location>
        <topology evidence="1">Multi-pass membrane protein</topology>
    </subcellularLocation>
</comment>
<feature type="transmembrane region" description="Helical" evidence="7">
    <location>
        <begin position="25"/>
        <end position="48"/>
    </location>
</feature>